<sequence>MSPRSPGENENVIIPSIRKVSYSEALLEGMVSDTMDYFRTVMCFPRGFRRTWCKERQKVPKTTTFTCSSRSRSCRVTLPLPRAANGHYPQPRYLCSRL</sequence>
<dbReference type="Proteomes" id="UP001054945">
    <property type="component" value="Unassembled WGS sequence"/>
</dbReference>
<evidence type="ECO:0000313" key="1">
    <source>
        <dbReference type="EMBL" id="GIX78814.1"/>
    </source>
</evidence>
<comment type="caution">
    <text evidence="1">The sequence shown here is derived from an EMBL/GenBank/DDBJ whole genome shotgun (WGS) entry which is preliminary data.</text>
</comment>
<protein>
    <submittedName>
        <fullName evidence="1">Tachykinin-like peptides receptor 86C</fullName>
    </submittedName>
</protein>
<keyword evidence="2" id="KW-1185">Reference proteome</keyword>
<proteinExistence type="predicted"/>
<accession>A0AAV4N3A2</accession>
<gene>
    <name evidence="1" type="primary">TkR86C_8</name>
    <name evidence="1" type="ORF">CEXT_57891</name>
</gene>
<evidence type="ECO:0000313" key="2">
    <source>
        <dbReference type="Proteomes" id="UP001054945"/>
    </source>
</evidence>
<reference evidence="1 2" key="1">
    <citation type="submission" date="2021-06" db="EMBL/GenBank/DDBJ databases">
        <title>Caerostris extrusa draft genome.</title>
        <authorList>
            <person name="Kono N."/>
            <person name="Arakawa K."/>
        </authorList>
    </citation>
    <scope>NUCLEOTIDE SEQUENCE [LARGE SCALE GENOMIC DNA]</scope>
</reference>
<dbReference type="AlphaFoldDB" id="A0AAV4N3A2"/>
<name>A0AAV4N3A2_CAEEX</name>
<organism evidence="1 2">
    <name type="scientific">Caerostris extrusa</name>
    <name type="common">Bark spider</name>
    <name type="synonym">Caerostris bankana</name>
    <dbReference type="NCBI Taxonomy" id="172846"/>
    <lineage>
        <taxon>Eukaryota</taxon>
        <taxon>Metazoa</taxon>
        <taxon>Ecdysozoa</taxon>
        <taxon>Arthropoda</taxon>
        <taxon>Chelicerata</taxon>
        <taxon>Arachnida</taxon>
        <taxon>Araneae</taxon>
        <taxon>Araneomorphae</taxon>
        <taxon>Entelegynae</taxon>
        <taxon>Araneoidea</taxon>
        <taxon>Araneidae</taxon>
        <taxon>Caerostris</taxon>
    </lineage>
</organism>
<dbReference type="EMBL" id="BPLR01020441">
    <property type="protein sequence ID" value="GIX78814.1"/>
    <property type="molecule type" value="Genomic_DNA"/>
</dbReference>
<keyword evidence="1" id="KW-0675">Receptor</keyword>